<keyword evidence="1" id="KW-0378">Hydrolase</keyword>
<feature type="compositionally biased region" description="Basic and acidic residues" evidence="3">
    <location>
        <begin position="651"/>
        <end position="672"/>
    </location>
</feature>
<reference evidence="5 6" key="1">
    <citation type="submission" date="2020-07" db="EMBL/GenBank/DDBJ databases">
        <title>Genomic Encyclopedia of Type Strains, Phase IV (KMG-V): Genome sequencing to study the core and pangenomes of soil and plant-associated prokaryotes.</title>
        <authorList>
            <person name="Whitman W."/>
        </authorList>
    </citation>
    <scope>NUCLEOTIDE SEQUENCE [LARGE SCALE GENOMIC DNA]</scope>
    <source>
        <strain evidence="5 6">SAS40</strain>
    </source>
</reference>
<dbReference type="PANTHER" id="PTHR42776:SF27">
    <property type="entry name" value="DIPEPTIDYL PEPTIDASE FAMILY MEMBER 6"/>
    <property type="match status" value="1"/>
</dbReference>
<name>A0A7Y9LP78_9BURK</name>
<gene>
    <name evidence="5" type="ORF">FHW18_003391</name>
</gene>
<keyword evidence="5" id="KW-0031">Aminopeptidase</keyword>
<dbReference type="GO" id="GO:0006508">
    <property type="term" value="P:proteolysis"/>
    <property type="evidence" value="ECO:0007669"/>
    <property type="project" value="InterPro"/>
</dbReference>
<dbReference type="InterPro" id="IPR029058">
    <property type="entry name" value="AB_hydrolase_fold"/>
</dbReference>
<dbReference type="RefSeq" id="WP_179587848.1">
    <property type="nucleotide sequence ID" value="NZ_JACBYR010000001.1"/>
</dbReference>
<dbReference type="AlphaFoldDB" id="A0A7Y9LP78"/>
<evidence type="ECO:0000256" key="1">
    <source>
        <dbReference type="ARBA" id="ARBA00022801"/>
    </source>
</evidence>
<dbReference type="PANTHER" id="PTHR42776">
    <property type="entry name" value="SERINE PEPTIDASE S9 FAMILY MEMBER"/>
    <property type="match status" value="1"/>
</dbReference>
<dbReference type="InterPro" id="IPR011042">
    <property type="entry name" value="6-blade_b-propeller_TolB-like"/>
</dbReference>
<dbReference type="GO" id="GO:0004177">
    <property type="term" value="F:aminopeptidase activity"/>
    <property type="evidence" value="ECO:0007669"/>
    <property type="project" value="UniProtKB-KW"/>
</dbReference>
<evidence type="ECO:0000259" key="4">
    <source>
        <dbReference type="Pfam" id="PF00326"/>
    </source>
</evidence>
<dbReference type="InterPro" id="IPR001375">
    <property type="entry name" value="Peptidase_S9_cat"/>
</dbReference>
<accession>A0A7Y9LP78</accession>
<dbReference type="InterPro" id="IPR011659">
    <property type="entry name" value="WD40"/>
</dbReference>
<dbReference type="SUPFAM" id="SSF53474">
    <property type="entry name" value="alpha/beta-Hydrolases"/>
    <property type="match status" value="1"/>
</dbReference>
<organism evidence="5 6">
    <name type="scientific">Pigmentiphaga litoralis</name>
    <dbReference type="NCBI Taxonomy" id="516702"/>
    <lineage>
        <taxon>Bacteria</taxon>
        <taxon>Pseudomonadati</taxon>
        <taxon>Pseudomonadota</taxon>
        <taxon>Betaproteobacteria</taxon>
        <taxon>Burkholderiales</taxon>
        <taxon>Alcaligenaceae</taxon>
        <taxon>Pigmentiphaga</taxon>
    </lineage>
</organism>
<dbReference type="SUPFAM" id="SSF82171">
    <property type="entry name" value="DPP6 N-terminal domain-like"/>
    <property type="match status" value="1"/>
</dbReference>
<comment type="caution">
    <text evidence="5">The sequence shown here is derived from an EMBL/GenBank/DDBJ whole genome shotgun (WGS) entry which is preliminary data.</text>
</comment>
<evidence type="ECO:0000256" key="2">
    <source>
        <dbReference type="ARBA" id="ARBA00022825"/>
    </source>
</evidence>
<sequence>MTTPFSRDDLILHQEISETDAAWDANLVACAVSTPDPDNDSTSSKLWLFPLDGTPPSPLTTGDSTDTMPRWRPDGEALGFVSDRAGAAQVFMLPRHGGEATQLSHLPGTVSAFEWSPDGSRVAAVCAVSVDPRLRGERTPADAELPGSDAPQVAWKLPYKSDGIGYLLNVEMHLFVVDAASGKARRLTDGPFDVRSASWSPDGRQIVFVRTREGDEAHRTDVWICDAGSGDARCLTALSQVLYPAWSPDGKWIVFSGTAQDGDAQVGLWIIDVASGDVRPLGDPDIELSTESDSVQFLRGDSSRVLALVARRGVVELVSIRVPDGQMTPLVQGDRHLSRLTVTRDHLAYTAHSPVAAVELYQSAHDGSHESVVSALNAWWQERTLPHFERRTFTVPDGDGGTEQIEGWLLRPKDAQGPTPLLVDVHGGPASYTLFDYNPTAYWSLLWSQGWSILALNAVGSASFGRAFADRLRGRWGELDLPQYLAAIRTLQDEGLADDRLMLSGKSYGGYLTSWAIGHTDMFQAAVIMAPVTNIETHYGTSDSGFYSDPYAMRGDRRHHRETMRRLSPMQHVEKASTPTLILQGTDDERCPKCQAEELFVTLRRDASCAAELVLYPGASHKFTASGKLSHRQDVMSRIASWATQWVIEGDPQRPHDEQRKGEQRMKDTADT</sequence>
<feature type="region of interest" description="Disordered" evidence="3">
    <location>
        <begin position="48"/>
        <end position="69"/>
    </location>
</feature>
<evidence type="ECO:0000313" key="5">
    <source>
        <dbReference type="EMBL" id="NYE84120.1"/>
    </source>
</evidence>
<keyword evidence="2" id="KW-0720">Serine protease</keyword>
<evidence type="ECO:0000256" key="3">
    <source>
        <dbReference type="SAM" id="MobiDB-lite"/>
    </source>
</evidence>
<keyword evidence="6" id="KW-1185">Reference proteome</keyword>
<dbReference type="Proteomes" id="UP000542125">
    <property type="component" value="Unassembled WGS sequence"/>
</dbReference>
<dbReference type="Gene3D" id="2.120.10.30">
    <property type="entry name" value="TolB, C-terminal domain"/>
    <property type="match status" value="2"/>
</dbReference>
<proteinExistence type="predicted"/>
<protein>
    <submittedName>
        <fullName evidence="5">Dipeptidyl aminopeptidase/acylaminoacyl peptidase</fullName>
    </submittedName>
</protein>
<dbReference type="Pfam" id="PF07676">
    <property type="entry name" value="PD40"/>
    <property type="match status" value="3"/>
</dbReference>
<feature type="domain" description="Peptidase S9 prolyl oligopeptidase catalytic" evidence="4">
    <location>
        <begin position="445"/>
        <end position="647"/>
    </location>
</feature>
<dbReference type="GO" id="GO:0004252">
    <property type="term" value="F:serine-type endopeptidase activity"/>
    <property type="evidence" value="ECO:0007669"/>
    <property type="project" value="TreeGrafter"/>
</dbReference>
<keyword evidence="5" id="KW-0645">Protease</keyword>
<dbReference type="Pfam" id="PF00326">
    <property type="entry name" value="Peptidase_S9"/>
    <property type="match status" value="1"/>
</dbReference>
<feature type="region of interest" description="Disordered" evidence="3">
    <location>
        <begin position="648"/>
        <end position="672"/>
    </location>
</feature>
<evidence type="ECO:0000313" key="6">
    <source>
        <dbReference type="Proteomes" id="UP000542125"/>
    </source>
</evidence>
<dbReference type="Gene3D" id="3.40.50.1820">
    <property type="entry name" value="alpha/beta hydrolase"/>
    <property type="match status" value="1"/>
</dbReference>
<dbReference type="EMBL" id="JACBYR010000001">
    <property type="protein sequence ID" value="NYE84120.1"/>
    <property type="molecule type" value="Genomic_DNA"/>
</dbReference>